<keyword evidence="5" id="KW-1133">Transmembrane helix</keyword>
<dbReference type="AlphaFoldDB" id="M3VC56"/>
<comment type="caution">
    <text evidence="8">The sequence shown here is derived from an EMBL/GenBank/DDBJ whole genome shotgun (WGS) entry which is preliminary data.</text>
</comment>
<dbReference type="SUPFAM" id="SSF81296">
    <property type="entry name" value="E set domains"/>
    <property type="match status" value="1"/>
</dbReference>
<feature type="transmembrane region" description="Helical" evidence="5">
    <location>
        <begin position="153"/>
        <end position="176"/>
    </location>
</feature>
<organism evidence="8 9">
    <name type="scientific">Gordonia malaquae NBRC 108250</name>
    <dbReference type="NCBI Taxonomy" id="1223542"/>
    <lineage>
        <taxon>Bacteria</taxon>
        <taxon>Bacillati</taxon>
        <taxon>Actinomycetota</taxon>
        <taxon>Actinomycetes</taxon>
        <taxon>Mycobacteriales</taxon>
        <taxon>Gordoniaceae</taxon>
        <taxon>Gordonia</taxon>
    </lineage>
</organism>
<dbReference type="STRING" id="410332.SAMN04488550_0959"/>
<dbReference type="GO" id="GO:0005886">
    <property type="term" value="C:plasma membrane"/>
    <property type="evidence" value="ECO:0007669"/>
    <property type="project" value="TreeGrafter"/>
</dbReference>
<gene>
    <name evidence="8" type="ORF">GM1_034_00150</name>
</gene>
<dbReference type="PANTHER" id="PTHR34820">
    <property type="entry name" value="INNER MEMBRANE PROTEIN YEBZ"/>
    <property type="match status" value="1"/>
</dbReference>
<feature type="domain" description="CopC" evidence="7">
    <location>
        <begin position="32"/>
        <end position="125"/>
    </location>
</feature>
<dbReference type="Pfam" id="PF04234">
    <property type="entry name" value="CopC"/>
    <property type="match status" value="1"/>
</dbReference>
<feature type="chain" id="PRO_5039332603" evidence="6">
    <location>
        <begin position="27"/>
        <end position="180"/>
    </location>
</feature>
<evidence type="ECO:0000256" key="2">
    <source>
        <dbReference type="ARBA" id="ARBA00022723"/>
    </source>
</evidence>
<keyword evidence="4" id="KW-0186">Copper</keyword>
<dbReference type="Gene3D" id="2.60.40.1220">
    <property type="match status" value="1"/>
</dbReference>
<comment type="subcellular location">
    <subcellularLocation>
        <location evidence="1">Cell envelope</location>
    </subcellularLocation>
</comment>
<keyword evidence="9" id="KW-1185">Reference proteome</keyword>
<dbReference type="RefSeq" id="WP_008381170.1">
    <property type="nucleotide sequence ID" value="NZ_BAOP01000034.1"/>
</dbReference>
<dbReference type="InterPro" id="IPR014756">
    <property type="entry name" value="Ig_E-set"/>
</dbReference>
<keyword evidence="3 6" id="KW-0732">Signal</keyword>
<sequence length="180" mass="18282">MFGVVKRSAVVAVVIAFAALVAGVLAGPAAAHSALTGSSPENGASIATAPDKVTLTFNEDLQPAFATVKVVGPDNNFWQTSEPIIEGRTASVTLNGLGPAGEYEVNYRVTSADGHPVSGQTTFTLTTAGTGTPGAAVPADYQAPESSEHGIKAWPIILGVVAAVIVIGGAVVFTLVKRRR</sequence>
<accession>M3VC56</accession>
<reference evidence="8 9" key="1">
    <citation type="submission" date="2013-02" db="EMBL/GenBank/DDBJ databases">
        <title>Whole genome shotgun sequence of Gordonia malaquae NBRC 108250.</title>
        <authorList>
            <person name="Yoshida I."/>
            <person name="Hosoyama A."/>
            <person name="Tsuchikane K."/>
            <person name="Ando Y."/>
            <person name="Baba S."/>
            <person name="Ohji S."/>
            <person name="Hamada M."/>
            <person name="Tamura T."/>
            <person name="Yamazoe A."/>
            <person name="Yamazaki S."/>
            <person name="Fujita N."/>
        </authorList>
    </citation>
    <scope>NUCLEOTIDE SEQUENCE [LARGE SCALE GENOMIC DNA]</scope>
    <source>
        <strain evidence="8 9">NBRC 108250</strain>
    </source>
</reference>
<dbReference type="OrthoDB" id="5242236at2"/>
<dbReference type="GO" id="GO:0006825">
    <property type="term" value="P:copper ion transport"/>
    <property type="evidence" value="ECO:0007669"/>
    <property type="project" value="InterPro"/>
</dbReference>
<evidence type="ECO:0000256" key="6">
    <source>
        <dbReference type="SAM" id="SignalP"/>
    </source>
</evidence>
<evidence type="ECO:0000259" key="7">
    <source>
        <dbReference type="Pfam" id="PF04234"/>
    </source>
</evidence>
<keyword evidence="5" id="KW-0472">Membrane</keyword>
<dbReference type="PANTHER" id="PTHR34820:SF4">
    <property type="entry name" value="INNER MEMBRANE PROTEIN YEBZ"/>
    <property type="match status" value="1"/>
</dbReference>
<feature type="signal peptide" evidence="6">
    <location>
        <begin position="1"/>
        <end position="26"/>
    </location>
</feature>
<proteinExistence type="predicted"/>
<evidence type="ECO:0000313" key="9">
    <source>
        <dbReference type="Proteomes" id="UP000035009"/>
    </source>
</evidence>
<evidence type="ECO:0000256" key="5">
    <source>
        <dbReference type="SAM" id="Phobius"/>
    </source>
</evidence>
<keyword evidence="5" id="KW-0812">Transmembrane</keyword>
<dbReference type="InterPro" id="IPR007348">
    <property type="entry name" value="CopC_dom"/>
</dbReference>
<keyword evidence="2" id="KW-0479">Metal-binding</keyword>
<dbReference type="GO" id="GO:0046688">
    <property type="term" value="P:response to copper ion"/>
    <property type="evidence" value="ECO:0007669"/>
    <property type="project" value="InterPro"/>
</dbReference>
<dbReference type="EMBL" id="BAOP01000034">
    <property type="protein sequence ID" value="GAC81428.1"/>
    <property type="molecule type" value="Genomic_DNA"/>
</dbReference>
<evidence type="ECO:0000313" key="8">
    <source>
        <dbReference type="EMBL" id="GAC81428.1"/>
    </source>
</evidence>
<dbReference type="InterPro" id="IPR014755">
    <property type="entry name" value="Cu-Rt/internalin_Ig-like"/>
</dbReference>
<evidence type="ECO:0000256" key="1">
    <source>
        <dbReference type="ARBA" id="ARBA00004196"/>
    </source>
</evidence>
<dbReference type="Proteomes" id="UP000035009">
    <property type="component" value="Unassembled WGS sequence"/>
</dbReference>
<dbReference type="eggNOG" id="COG2372">
    <property type="taxonomic scope" value="Bacteria"/>
</dbReference>
<dbReference type="GO" id="GO:0005507">
    <property type="term" value="F:copper ion binding"/>
    <property type="evidence" value="ECO:0007669"/>
    <property type="project" value="InterPro"/>
</dbReference>
<evidence type="ECO:0000256" key="4">
    <source>
        <dbReference type="ARBA" id="ARBA00023008"/>
    </source>
</evidence>
<dbReference type="InterPro" id="IPR032694">
    <property type="entry name" value="CopC/D"/>
</dbReference>
<protein>
    <submittedName>
        <fullName evidence="8">Putative copper resistance protein</fullName>
    </submittedName>
</protein>
<dbReference type="GO" id="GO:0030313">
    <property type="term" value="C:cell envelope"/>
    <property type="evidence" value="ECO:0007669"/>
    <property type="project" value="UniProtKB-SubCell"/>
</dbReference>
<name>M3VC56_GORML</name>
<dbReference type="GO" id="GO:0042597">
    <property type="term" value="C:periplasmic space"/>
    <property type="evidence" value="ECO:0007669"/>
    <property type="project" value="InterPro"/>
</dbReference>
<evidence type="ECO:0000256" key="3">
    <source>
        <dbReference type="ARBA" id="ARBA00022729"/>
    </source>
</evidence>